<dbReference type="EMBL" id="AACS02000007">
    <property type="protein sequence ID" value="EFI27431.1"/>
    <property type="molecule type" value="Genomic_DNA"/>
</dbReference>
<keyword evidence="1" id="KW-1133">Transmembrane helix</keyword>
<dbReference type="PANTHER" id="PTHR32285">
    <property type="entry name" value="PROTEIN TRICHOME BIREFRINGENCE-LIKE 9-RELATED"/>
    <property type="match status" value="1"/>
</dbReference>
<accession>D6RNR5</accession>
<evidence type="ECO:0000313" key="2">
    <source>
        <dbReference type="EMBL" id="EFI27431.1"/>
    </source>
</evidence>
<dbReference type="OMA" id="MTNCINT"/>
<dbReference type="RefSeq" id="XP_002910925.1">
    <property type="nucleotide sequence ID" value="XM_002910879.1"/>
</dbReference>
<protein>
    <submittedName>
        <fullName evidence="2">Uncharacterized protein</fullName>
    </submittedName>
</protein>
<proteinExistence type="predicted"/>
<dbReference type="AlphaFoldDB" id="D6RNR5"/>
<dbReference type="STRING" id="240176.D6RNR5"/>
<dbReference type="KEGG" id="cci:CC1G_14902"/>
<dbReference type="Proteomes" id="UP000001861">
    <property type="component" value="Unassembled WGS sequence"/>
</dbReference>
<evidence type="ECO:0000256" key="1">
    <source>
        <dbReference type="SAM" id="Phobius"/>
    </source>
</evidence>
<dbReference type="VEuPathDB" id="FungiDB:CC1G_14902"/>
<dbReference type="GO" id="GO:0016413">
    <property type="term" value="F:O-acetyltransferase activity"/>
    <property type="evidence" value="ECO:0007669"/>
    <property type="project" value="InterPro"/>
</dbReference>
<dbReference type="eggNOG" id="ENOG502RSBH">
    <property type="taxonomic scope" value="Eukaryota"/>
</dbReference>
<dbReference type="PANTHER" id="PTHR32285:SF213">
    <property type="entry name" value="PROTEIN TRICHOME BIREFRINGENCE-LIKE 11"/>
    <property type="match status" value="1"/>
</dbReference>
<sequence length="478" mass="55624">MTRKSQVIKLLAAILVSVHLGIWFSRYRDLGVEFQTLLPDFRTPTNASNRLFPPSELCLDSECLRGHWKRRDPPFDSLASFQAELAANSSSRWHRCAVPPPPEGVTRTEEEIRRLEQDRLVELMNWVWEPERGRMVPYDAEDFVVKLLQRPAGIIFIGDSISAAHEHGFGSLLGNSGIRFMSEVDHLPFSGRPHLRQHILRPGEPMTLKLQRRAGVPDSRLRYPVFTIIEDHMLIHEPEIRRITEKFGASSQYHWYHNFKRVEGWEDYVKAISRPRVGEEDTVTGDTMLVMNAGAHWSRAELAMLPSRESDAAEQERVTASYREMMRLLVDRLSPIPRLSVYYRSTTPGHPNCGSKPVPYSNYSAAVVGEDNLVVQLLKPLKTDQDRKSKKRWDWDLFNVHNQLWRDEIKRLQALQVEGDESDESKARWFFLDFWEMTLQRPDAHSAPGIDCLHWCLPAVHMEWTYYLYHMVYLQSMY</sequence>
<dbReference type="GO" id="GO:0005794">
    <property type="term" value="C:Golgi apparatus"/>
    <property type="evidence" value="ECO:0007669"/>
    <property type="project" value="TreeGrafter"/>
</dbReference>
<organism evidence="2 3">
    <name type="scientific">Coprinopsis cinerea (strain Okayama-7 / 130 / ATCC MYA-4618 / FGSC 9003)</name>
    <name type="common">Inky cap fungus</name>
    <name type="synonym">Hormographiella aspergillata</name>
    <dbReference type="NCBI Taxonomy" id="240176"/>
    <lineage>
        <taxon>Eukaryota</taxon>
        <taxon>Fungi</taxon>
        <taxon>Dikarya</taxon>
        <taxon>Basidiomycota</taxon>
        <taxon>Agaricomycotina</taxon>
        <taxon>Agaricomycetes</taxon>
        <taxon>Agaricomycetidae</taxon>
        <taxon>Agaricales</taxon>
        <taxon>Agaricineae</taxon>
        <taxon>Psathyrellaceae</taxon>
        <taxon>Coprinopsis</taxon>
    </lineage>
</organism>
<comment type="caution">
    <text evidence="2">The sequence shown here is derived from an EMBL/GenBank/DDBJ whole genome shotgun (WGS) entry which is preliminary data.</text>
</comment>
<dbReference type="OrthoDB" id="630188at2759"/>
<feature type="transmembrane region" description="Helical" evidence="1">
    <location>
        <begin position="7"/>
        <end position="25"/>
    </location>
</feature>
<gene>
    <name evidence="2" type="ORF">CC1G_14902</name>
</gene>
<dbReference type="HOGENOM" id="CLU_544072_0_0_1"/>
<evidence type="ECO:0000313" key="3">
    <source>
        <dbReference type="Proteomes" id="UP000001861"/>
    </source>
</evidence>
<keyword evidence="1" id="KW-0472">Membrane</keyword>
<dbReference type="InParanoid" id="D6RNR5"/>
<name>D6RNR5_COPC7</name>
<reference evidence="2 3" key="1">
    <citation type="journal article" date="2010" name="Proc. Natl. Acad. Sci. U.S.A.">
        <title>Insights into evolution of multicellular fungi from the assembled chromosomes of the mushroom Coprinopsis cinerea (Coprinus cinereus).</title>
        <authorList>
            <person name="Stajich J.E."/>
            <person name="Wilke S.K."/>
            <person name="Ahren D."/>
            <person name="Au C.H."/>
            <person name="Birren B.W."/>
            <person name="Borodovsky M."/>
            <person name="Burns C."/>
            <person name="Canback B."/>
            <person name="Casselton L.A."/>
            <person name="Cheng C.K."/>
            <person name="Deng J."/>
            <person name="Dietrich F.S."/>
            <person name="Fargo D.C."/>
            <person name="Farman M.L."/>
            <person name="Gathman A.C."/>
            <person name="Goldberg J."/>
            <person name="Guigo R."/>
            <person name="Hoegger P.J."/>
            <person name="Hooker J.B."/>
            <person name="Huggins A."/>
            <person name="James T.Y."/>
            <person name="Kamada T."/>
            <person name="Kilaru S."/>
            <person name="Kodira C."/>
            <person name="Kues U."/>
            <person name="Kupfer D."/>
            <person name="Kwan H.S."/>
            <person name="Lomsadze A."/>
            <person name="Li W."/>
            <person name="Lilly W.W."/>
            <person name="Ma L.J."/>
            <person name="Mackey A.J."/>
            <person name="Manning G."/>
            <person name="Martin F."/>
            <person name="Muraguchi H."/>
            <person name="Natvig D.O."/>
            <person name="Palmerini H."/>
            <person name="Ramesh M.A."/>
            <person name="Rehmeyer C.J."/>
            <person name="Roe B.A."/>
            <person name="Shenoy N."/>
            <person name="Stanke M."/>
            <person name="Ter-Hovhannisyan V."/>
            <person name="Tunlid A."/>
            <person name="Velagapudi R."/>
            <person name="Vision T.J."/>
            <person name="Zeng Q."/>
            <person name="Zolan M.E."/>
            <person name="Pukkila P.J."/>
        </authorList>
    </citation>
    <scope>NUCLEOTIDE SEQUENCE [LARGE SCALE GENOMIC DNA]</scope>
    <source>
        <strain evidence="3">Okayama-7 / 130 / ATCC MYA-4618 / FGSC 9003</strain>
    </source>
</reference>
<keyword evidence="3" id="KW-1185">Reference proteome</keyword>
<dbReference type="InterPro" id="IPR029962">
    <property type="entry name" value="TBL"/>
</dbReference>
<dbReference type="GeneID" id="9380304"/>
<keyword evidence="1" id="KW-0812">Transmembrane</keyword>